<dbReference type="CDD" id="cd06257">
    <property type="entry name" value="DnaJ"/>
    <property type="match status" value="1"/>
</dbReference>
<proteinExistence type="predicted"/>
<dbReference type="Proteomes" id="UP000836841">
    <property type="component" value="Chromosome 5"/>
</dbReference>
<protein>
    <recommendedName>
        <fullName evidence="2">J domain-containing protein</fullName>
    </recommendedName>
</protein>
<keyword evidence="1" id="KW-0472">Membrane</keyword>
<evidence type="ECO:0000256" key="1">
    <source>
        <dbReference type="SAM" id="Phobius"/>
    </source>
</evidence>
<reference evidence="3 4" key="1">
    <citation type="submission" date="2022-03" db="EMBL/GenBank/DDBJ databases">
        <authorList>
            <person name="Nunn A."/>
            <person name="Chopra R."/>
            <person name="Nunn A."/>
            <person name="Contreras Garrido A."/>
        </authorList>
    </citation>
    <scope>NUCLEOTIDE SEQUENCE [LARGE SCALE GENOMIC DNA]</scope>
</reference>
<accession>A0AAU9SDP0</accession>
<dbReference type="SMART" id="SM00271">
    <property type="entry name" value="DnaJ"/>
    <property type="match status" value="1"/>
</dbReference>
<dbReference type="InterPro" id="IPR036869">
    <property type="entry name" value="J_dom_sf"/>
</dbReference>
<organism evidence="3 4">
    <name type="scientific">Thlaspi arvense</name>
    <name type="common">Field penny-cress</name>
    <dbReference type="NCBI Taxonomy" id="13288"/>
    <lineage>
        <taxon>Eukaryota</taxon>
        <taxon>Viridiplantae</taxon>
        <taxon>Streptophyta</taxon>
        <taxon>Embryophyta</taxon>
        <taxon>Tracheophyta</taxon>
        <taxon>Spermatophyta</taxon>
        <taxon>Magnoliopsida</taxon>
        <taxon>eudicotyledons</taxon>
        <taxon>Gunneridae</taxon>
        <taxon>Pentapetalae</taxon>
        <taxon>rosids</taxon>
        <taxon>malvids</taxon>
        <taxon>Brassicales</taxon>
        <taxon>Brassicaceae</taxon>
        <taxon>Thlaspideae</taxon>
        <taxon>Thlaspi</taxon>
    </lineage>
</organism>
<dbReference type="AlphaFoldDB" id="A0AAU9SDP0"/>
<dbReference type="Pfam" id="PF00226">
    <property type="entry name" value="DnaJ"/>
    <property type="match status" value="1"/>
</dbReference>
<name>A0AAU9SDP0_THLAR</name>
<evidence type="ECO:0000313" key="3">
    <source>
        <dbReference type="EMBL" id="CAH2063116.1"/>
    </source>
</evidence>
<feature type="transmembrane region" description="Helical" evidence="1">
    <location>
        <begin position="148"/>
        <end position="168"/>
    </location>
</feature>
<dbReference type="GO" id="GO:0005634">
    <property type="term" value="C:nucleus"/>
    <property type="evidence" value="ECO:0007669"/>
    <property type="project" value="TreeGrafter"/>
</dbReference>
<dbReference type="GO" id="GO:0044183">
    <property type="term" value="F:protein folding chaperone"/>
    <property type="evidence" value="ECO:0007669"/>
    <property type="project" value="TreeGrafter"/>
</dbReference>
<evidence type="ECO:0000259" key="2">
    <source>
        <dbReference type="PROSITE" id="PS50076"/>
    </source>
</evidence>
<dbReference type="PRINTS" id="PR00625">
    <property type="entry name" value="JDOMAIN"/>
</dbReference>
<evidence type="ECO:0000313" key="4">
    <source>
        <dbReference type="Proteomes" id="UP000836841"/>
    </source>
</evidence>
<sequence>MQVEEAKILLGFPPNSRPDPSQVKAAYRKKVWESHPDLFPDDQKLGAESKFKSISEAYSCLESGRDRPCLGYIRINGDDMFCAKWMNAAVIESLELLNSSSFGFTTLQIRTHLLCDVKGQRYSRAGVYSRVVKTGVPRTYAYAKRGNAWLIGAPFLLIVLGTIGLGGIKANKAYNMQKQTFPSHNPFLP</sequence>
<feature type="domain" description="J" evidence="2">
    <location>
        <begin position="5"/>
        <end position="81"/>
    </location>
</feature>
<dbReference type="PANTHER" id="PTHR43948:SF14">
    <property type="entry name" value="PROTEIN DNAJ, PUTATIVE-RELATED"/>
    <property type="match status" value="1"/>
</dbReference>
<dbReference type="PANTHER" id="PTHR43948">
    <property type="entry name" value="DNAJ HOMOLOG SUBFAMILY B"/>
    <property type="match status" value="1"/>
</dbReference>
<dbReference type="EMBL" id="OU466861">
    <property type="protein sequence ID" value="CAH2063116.1"/>
    <property type="molecule type" value="Genomic_DNA"/>
</dbReference>
<dbReference type="InterPro" id="IPR001623">
    <property type="entry name" value="DnaJ_domain"/>
</dbReference>
<keyword evidence="4" id="KW-1185">Reference proteome</keyword>
<dbReference type="Gene3D" id="1.10.287.110">
    <property type="entry name" value="DnaJ domain"/>
    <property type="match status" value="1"/>
</dbReference>
<dbReference type="GO" id="GO:0051087">
    <property type="term" value="F:protein-folding chaperone binding"/>
    <property type="evidence" value="ECO:0007669"/>
    <property type="project" value="TreeGrafter"/>
</dbReference>
<dbReference type="SUPFAM" id="SSF46565">
    <property type="entry name" value="Chaperone J-domain"/>
    <property type="match status" value="1"/>
</dbReference>
<gene>
    <name evidence="3" type="ORF">TAV2_LOCUS15842</name>
</gene>
<keyword evidence="1" id="KW-0812">Transmembrane</keyword>
<dbReference type="GO" id="GO:0005737">
    <property type="term" value="C:cytoplasm"/>
    <property type="evidence" value="ECO:0007669"/>
    <property type="project" value="TreeGrafter"/>
</dbReference>
<dbReference type="GO" id="GO:0051082">
    <property type="term" value="F:unfolded protein binding"/>
    <property type="evidence" value="ECO:0007669"/>
    <property type="project" value="TreeGrafter"/>
</dbReference>
<dbReference type="PROSITE" id="PS50076">
    <property type="entry name" value="DNAJ_2"/>
    <property type="match status" value="1"/>
</dbReference>
<keyword evidence="1" id="KW-1133">Transmembrane helix</keyword>